<gene>
    <name evidence="1" type="ORF">O3G_MSEX009952</name>
</gene>
<reference evidence="1" key="2">
    <citation type="submission" date="2020-12" db="EMBL/GenBank/DDBJ databases">
        <authorList>
            <person name="Kanost M."/>
        </authorList>
    </citation>
    <scope>NUCLEOTIDE SEQUENCE</scope>
</reference>
<organism evidence="1 2">
    <name type="scientific">Manduca sexta</name>
    <name type="common">Tobacco hawkmoth</name>
    <name type="synonym">Tobacco hornworm</name>
    <dbReference type="NCBI Taxonomy" id="7130"/>
    <lineage>
        <taxon>Eukaryota</taxon>
        <taxon>Metazoa</taxon>
        <taxon>Ecdysozoa</taxon>
        <taxon>Arthropoda</taxon>
        <taxon>Hexapoda</taxon>
        <taxon>Insecta</taxon>
        <taxon>Pterygota</taxon>
        <taxon>Neoptera</taxon>
        <taxon>Endopterygota</taxon>
        <taxon>Lepidoptera</taxon>
        <taxon>Glossata</taxon>
        <taxon>Ditrysia</taxon>
        <taxon>Bombycoidea</taxon>
        <taxon>Sphingidae</taxon>
        <taxon>Sphinginae</taxon>
        <taxon>Sphingini</taxon>
        <taxon>Manduca</taxon>
    </lineage>
</organism>
<evidence type="ECO:0000313" key="1">
    <source>
        <dbReference type="EMBL" id="KAG6456818.1"/>
    </source>
</evidence>
<dbReference type="EMBL" id="JH668525">
    <property type="protein sequence ID" value="KAG6456818.1"/>
    <property type="molecule type" value="Genomic_DNA"/>
</dbReference>
<evidence type="ECO:0000313" key="2">
    <source>
        <dbReference type="Proteomes" id="UP000791440"/>
    </source>
</evidence>
<reference evidence="1" key="1">
    <citation type="journal article" date="2016" name="Insect Biochem. Mol. Biol.">
        <title>Multifaceted biological insights from a draft genome sequence of the tobacco hornworm moth, Manduca sexta.</title>
        <authorList>
            <person name="Kanost M.R."/>
            <person name="Arrese E.L."/>
            <person name="Cao X."/>
            <person name="Chen Y.R."/>
            <person name="Chellapilla S."/>
            <person name="Goldsmith M.R."/>
            <person name="Grosse-Wilde E."/>
            <person name="Heckel D.G."/>
            <person name="Herndon N."/>
            <person name="Jiang H."/>
            <person name="Papanicolaou A."/>
            <person name="Qu J."/>
            <person name="Soulages J.L."/>
            <person name="Vogel H."/>
            <person name="Walters J."/>
            <person name="Waterhouse R.M."/>
            <person name="Ahn S.J."/>
            <person name="Almeida F.C."/>
            <person name="An C."/>
            <person name="Aqrawi P."/>
            <person name="Bretschneider A."/>
            <person name="Bryant W.B."/>
            <person name="Bucks S."/>
            <person name="Chao H."/>
            <person name="Chevignon G."/>
            <person name="Christen J.M."/>
            <person name="Clarke D.F."/>
            <person name="Dittmer N.T."/>
            <person name="Ferguson L.C.F."/>
            <person name="Garavelou S."/>
            <person name="Gordon K.H.J."/>
            <person name="Gunaratna R.T."/>
            <person name="Han Y."/>
            <person name="Hauser F."/>
            <person name="He Y."/>
            <person name="Heidel-Fischer H."/>
            <person name="Hirsh A."/>
            <person name="Hu Y."/>
            <person name="Jiang H."/>
            <person name="Kalra D."/>
            <person name="Klinner C."/>
            <person name="Konig C."/>
            <person name="Kovar C."/>
            <person name="Kroll A.R."/>
            <person name="Kuwar S.S."/>
            <person name="Lee S.L."/>
            <person name="Lehman R."/>
            <person name="Li K."/>
            <person name="Li Z."/>
            <person name="Liang H."/>
            <person name="Lovelace S."/>
            <person name="Lu Z."/>
            <person name="Mansfield J.H."/>
            <person name="McCulloch K.J."/>
            <person name="Mathew T."/>
            <person name="Morton B."/>
            <person name="Muzny D.M."/>
            <person name="Neunemann D."/>
            <person name="Ongeri F."/>
            <person name="Pauchet Y."/>
            <person name="Pu L.L."/>
            <person name="Pyrousis I."/>
            <person name="Rao X.J."/>
            <person name="Redding A."/>
            <person name="Roesel C."/>
            <person name="Sanchez-Gracia A."/>
            <person name="Schaack S."/>
            <person name="Shukla A."/>
            <person name="Tetreau G."/>
            <person name="Wang Y."/>
            <person name="Xiong G.H."/>
            <person name="Traut W."/>
            <person name="Walsh T.K."/>
            <person name="Worley K.C."/>
            <person name="Wu D."/>
            <person name="Wu W."/>
            <person name="Wu Y.Q."/>
            <person name="Zhang X."/>
            <person name="Zou Z."/>
            <person name="Zucker H."/>
            <person name="Briscoe A.D."/>
            <person name="Burmester T."/>
            <person name="Clem R.J."/>
            <person name="Feyereisen R."/>
            <person name="Grimmelikhuijzen C.J.P."/>
            <person name="Hamodrakas S.J."/>
            <person name="Hansson B.S."/>
            <person name="Huguet E."/>
            <person name="Jermiin L.S."/>
            <person name="Lan Q."/>
            <person name="Lehman H.K."/>
            <person name="Lorenzen M."/>
            <person name="Merzendorfer H."/>
            <person name="Michalopoulos I."/>
            <person name="Morton D.B."/>
            <person name="Muthukrishnan S."/>
            <person name="Oakeshott J.G."/>
            <person name="Palmer W."/>
            <person name="Park Y."/>
            <person name="Passarelli A.L."/>
            <person name="Rozas J."/>
            <person name="Schwartz L.M."/>
            <person name="Smith W."/>
            <person name="Southgate A."/>
            <person name="Vilcinskas A."/>
            <person name="Vogt R."/>
            <person name="Wang P."/>
            <person name="Werren J."/>
            <person name="Yu X.Q."/>
            <person name="Zhou J.J."/>
            <person name="Brown S.J."/>
            <person name="Scherer S.E."/>
            <person name="Richards S."/>
            <person name="Blissard G.W."/>
        </authorList>
    </citation>
    <scope>NUCLEOTIDE SEQUENCE</scope>
</reference>
<sequence length="20" mass="2713">MCTYPRTWTYHQRWDRRRSL</sequence>
<dbReference type="AlphaFoldDB" id="A0A921ZFU5"/>
<comment type="caution">
    <text evidence="1">The sequence shown here is derived from an EMBL/GenBank/DDBJ whole genome shotgun (WGS) entry which is preliminary data.</text>
</comment>
<accession>A0A921ZFU5</accession>
<name>A0A921ZFU5_MANSE</name>
<proteinExistence type="predicted"/>
<dbReference type="Proteomes" id="UP000791440">
    <property type="component" value="Unassembled WGS sequence"/>
</dbReference>
<feature type="non-terminal residue" evidence="1">
    <location>
        <position position="20"/>
    </location>
</feature>
<protein>
    <submittedName>
        <fullName evidence="1">Uncharacterized protein</fullName>
    </submittedName>
</protein>
<keyword evidence="2" id="KW-1185">Reference proteome</keyword>